<dbReference type="InterPro" id="IPR044808">
    <property type="entry name" value="ERF_plant"/>
</dbReference>
<accession>A0AAE1XI24</accession>
<dbReference type="Proteomes" id="UP001289374">
    <property type="component" value="Unassembled WGS sequence"/>
</dbReference>
<name>A0AAE1XI24_9LAMI</name>
<comment type="caution">
    <text evidence="9">The sequence shown here is derived from an EMBL/GenBank/DDBJ whole genome shotgun (WGS) entry which is preliminary data.</text>
</comment>
<reference evidence="9" key="2">
    <citation type="journal article" date="2024" name="Plant">
        <title>Genomic evolution and insights into agronomic trait innovations of Sesamum species.</title>
        <authorList>
            <person name="Miao H."/>
            <person name="Wang L."/>
            <person name="Qu L."/>
            <person name="Liu H."/>
            <person name="Sun Y."/>
            <person name="Le M."/>
            <person name="Wang Q."/>
            <person name="Wei S."/>
            <person name="Zheng Y."/>
            <person name="Lin W."/>
            <person name="Duan Y."/>
            <person name="Cao H."/>
            <person name="Xiong S."/>
            <person name="Wang X."/>
            <person name="Wei L."/>
            <person name="Li C."/>
            <person name="Ma Q."/>
            <person name="Ju M."/>
            <person name="Zhao R."/>
            <person name="Li G."/>
            <person name="Mu C."/>
            <person name="Tian Q."/>
            <person name="Mei H."/>
            <person name="Zhang T."/>
            <person name="Gao T."/>
            <person name="Zhang H."/>
        </authorList>
    </citation>
    <scope>NUCLEOTIDE SEQUENCE</scope>
    <source>
        <strain evidence="9">K16</strain>
    </source>
</reference>
<sequence length="179" mass="20194">MDFSSAFKQGEADIEGFSSNSNAMEPDHFPHNKHYIGVRKRPWGKYAAEIRDSTRNGRRVWLGTFNTDEEAALAYDQAAFAMRGPSVPLNFPLEKVVESLREMNYCCKEGSSPAKTLKDSHKRLNPSTRRTSNKKKQANDEDVLVLEDLGSDLLDELLSESSTGLLLINFSPFLVLQFF</sequence>
<evidence type="ECO:0000313" key="9">
    <source>
        <dbReference type="EMBL" id="KAK4411822.1"/>
    </source>
</evidence>
<evidence type="ECO:0000259" key="8">
    <source>
        <dbReference type="PROSITE" id="PS51032"/>
    </source>
</evidence>
<reference evidence="9" key="1">
    <citation type="submission" date="2020-06" db="EMBL/GenBank/DDBJ databases">
        <authorList>
            <person name="Li T."/>
            <person name="Hu X."/>
            <person name="Zhang T."/>
            <person name="Song X."/>
            <person name="Zhang H."/>
            <person name="Dai N."/>
            <person name="Sheng W."/>
            <person name="Hou X."/>
            <person name="Wei L."/>
        </authorList>
    </citation>
    <scope>NUCLEOTIDE SEQUENCE</scope>
    <source>
        <strain evidence="9">K16</strain>
        <tissue evidence="9">Leaf</tissue>
    </source>
</reference>
<feature type="region of interest" description="Disordered" evidence="7">
    <location>
        <begin position="110"/>
        <end position="137"/>
    </location>
</feature>
<evidence type="ECO:0000256" key="1">
    <source>
        <dbReference type="ARBA" id="ARBA00004123"/>
    </source>
</evidence>
<dbReference type="PRINTS" id="PR00367">
    <property type="entry name" value="ETHRSPELEMNT"/>
</dbReference>
<evidence type="ECO:0000313" key="10">
    <source>
        <dbReference type="Proteomes" id="UP001289374"/>
    </source>
</evidence>
<evidence type="ECO:0000256" key="5">
    <source>
        <dbReference type="ARBA" id="ARBA00023163"/>
    </source>
</evidence>
<dbReference type="PANTHER" id="PTHR31190">
    <property type="entry name" value="DNA-BINDING DOMAIN"/>
    <property type="match status" value="1"/>
</dbReference>
<dbReference type="GO" id="GO:0006952">
    <property type="term" value="P:defense response"/>
    <property type="evidence" value="ECO:0007669"/>
    <property type="project" value="UniProtKB-KW"/>
</dbReference>
<evidence type="ECO:0000256" key="7">
    <source>
        <dbReference type="SAM" id="MobiDB-lite"/>
    </source>
</evidence>
<evidence type="ECO:0000256" key="6">
    <source>
        <dbReference type="ARBA" id="ARBA00023242"/>
    </source>
</evidence>
<keyword evidence="3" id="KW-0805">Transcription regulation</keyword>
<dbReference type="SUPFAM" id="SSF54171">
    <property type="entry name" value="DNA-binding domain"/>
    <property type="match status" value="1"/>
</dbReference>
<dbReference type="GO" id="GO:0009873">
    <property type="term" value="P:ethylene-activated signaling pathway"/>
    <property type="evidence" value="ECO:0007669"/>
    <property type="project" value="InterPro"/>
</dbReference>
<dbReference type="SMART" id="SM00380">
    <property type="entry name" value="AP2"/>
    <property type="match status" value="1"/>
</dbReference>
<dbReference type="InterPro" id="IPR016177">
    <property type="entry name" value="DNA-bd_dom_sf"/>
</dbReference>
<dbReference type="AlphaFoldDB" id="A0AAE1XI24"/>
<dbReference type="CDD" id="cd00018">
    <property type="entry name" value="AP2"/>
    <property type="match status" value="1"/>
</dbReference>
<keyword evidence="2" id="KW-0611">Plant defense</keyword>
<dbReference type="GO" id="GO:0003677">
    <property type="term" value="F:DNA binding"/>
    <property type="evidence" value="ECO:0007669"/>
    <property type="project" value="UniProtKB-KW"/>
</dbReference>
<protein>
    <submittedName>
        <fullName evidence="9">Ethylene-responsive transcription factor 1B</fullName>
    </submittedName>
</protein>
<evidence type="ECO:0000256" key="2">
    <source>
        <dbReference type="ARBA" id="ARBA00022821"/>
    </source>
</evidence>
<dbReference type="GO" id="GO:0003700">
    <property type="term" value="F:DNA-binding transcription factor activity"/>
    <property type="evidence" value="ECO:0007669"/>
    <property type="project" value="InterPro"/>
</dbReference>
<dbReference type="PANTHER" id="PTHR31190:SF72">
    <property type="entry name" value="AP2 DOMAIN CONTAINING PROTEIN, EXPRESSED"/>
    <property type="match status" value="1"/>
</dbReference>
<keyword evidence="4" id="KW-0238">DNA-binding</keyword>
<evidence type="ECO:0000256" key="4">
    <source>
        <dbReference type="ARBA" id="ARBA00023125"/>
    </source>
</evidence>
<proteinExistence type="predicted"/>
<dbReference type="FunFam" id="3.30.730.10:FF:000001">
    <property type="entry name" value="Ethylene-responsive transcription factor 2"/>
    <property type="match status" value="1"/>
</dbReference>
<dbReference type="GO" id="GO:0005634">
    <property type="term" value="C:nucleus"/>
    <property type="evidence" value="ECO:0007669"/>
    <property type="project" value="UniProtKB-SubCell"/>
</dbReference>
<dbReference type="Pfam" id="PF00847">
    <property type="entry name" value="AP2"/>
    <property type="match status" value="1"/>
</dbReference>
<keyword evidence="10" id="KW-1185">Reference proteome</keyword>
<evidence type="ECO:0000256" key="3">
    <source>
        <dbReference type="ARBA" id="ARBA00023015"/>
    </source>
</evidence>
<dbReference type="Gene3D" id="3.30.730.10">
    <property type="entry name" value="AP2/ERF domain"/>
    <property type="match status" value="1"/>
</dbReference>
<keyword evidence="5" id="KW-0804">Transcription</keyword>
<dbReference type="EMBL" id="JACGWL010000001">
    <property type="protein sequence ID" value="KAK4411822.1"/>
    <property type="molecule type" value="Genomic_DNA"/>
</dbReference>
<gene>
    <name evidence="9" type="ORF">Sango_0255200</name>
</gene>
<comment type="subcellular location">
    <subcellularLocation>
        <location evidence="1">Nucleus</location>
    </subcellularLocation>
</comment>
<organism evidence="9 10">
    <name type="scientific">Sesamum angolense</name>
    <dbReference type="NCBI Taxonomy" id="2727404"/>
    <lineage>
        <taxon>Eukaryota</taxon>
        <taxon>Viridiplantae</taxon>
        <taxon>Streptophyta</taxon>
        <taxon>Embryophyta</taxon>
        <taxon>Tracheophyta</taxon>
        <taxon>Spermatophyta</taxon>
        <taxon>Magnoliopsida</taxon>
        <taxon>eudicotyledons</taxon>
        <taxon>Gunneridae</taxon>
        <taxon>Pentapetalae</taxon>
        <taxon>asterids</taxon>
        <taxon>lamiids</taxon>
        <taxon>Lamiales</taxon>
        <taxon>Pedaliaceae</taxon>
        <taxon>Sesamum</taxon>
    </lineage>
</organism>
<dbReference type="InterPro" id="IPR001471">
    <property type="entry name" value="AP2/ERF_dom"/>
</dbReference>
<dbReference type="InterPro" id="IPR036955">
    <property type="entry name" value="AP2/ERF_dom_sf"/>
</dbReference>
<dbReference type="PROSITE" id="PS51032">
    <property type="entry name" value="AP2_ERF"/>
    <property type="match status" value="1"/>
</dbReference>
<keyword evidence="6" id="KW-0539">Nucleus</keyword>
<feature type="domain" description="AP2/ERF" evidence="8">
    <location>
        <begin position="34"/>
        <end position="92"/>
    </location>
</feature>